<comment type="caution">
    <text evidence="2">The sequence shown here is derived from an EMBL/GenBank/DDBJ whole genome shotgun (WGS) entry which is preliminary data.</text>
</comment>
<dbReference type="Proteomes" id="UP001159641">
    <property type="component" value="Unassembled WGS sequence"/>
</dbReference>
<evidence type="ECO:0000256" key="1">
    <source>
        <dbReference type="SAM" id="MobiDB-lite"/>
    </source>
</evidence>
<organism evidence="2 3">
    <name type="scientific">Eschrichtius robustus</name>
    <name type="common">California gray whale</name>
    <name type="synonym">Eschrichtius gibbosus</name>
    <dbReference type="NCBI Taxonomy" id="9764"/>
    <lineage>
        <taxon>Eukaryota</taxon>
        <taxon>Metazoa</taxon>
        <taxon>Chordata</taxon>
        <taxon>Craniata</taxon>
        <taxon>Vertebrata</taxon>
        <taxon>Euteleostomi</taxon>
        <taxon>Mammalia</taxon>
        <taxon>Eutheria</taxon>
        <taxon>Laurasiatheria</taxon>
        <taxon>Artiodactyla</taxon>
        <taxon>Whippomorpha</taxon>
        <taxon>Cetacea</taxon>
        <taxon>Mysticeti</taxon>
        <taxon>Eschrichtiidae</taxon>
        <taxon>Eschrichtius</taxon>
    </lineage>
</organism>
<proteinExistence type="predicted"/>
<name>A0AB34GQA0_ESCRO</name>
<gene>
    <name evidence="2" type="ORF">J1605_010969</name>
</gene>
<evidence type="ECO:0000313" key="3">
    <source>
        <dbReference type="Proteomes" id="UP001159641"/>
    </source>
</evidence>
<sequence length="104" mass="11012">MGGEEQGVGAVRPKDVAVQVAPGQTRRQSRRRPVPQPVTPERVTKDVNKGLSPCQEVLVGRSERPRPTRLPASACPPTLQSGARGPRPDRTAGSAMAQNLSPGL</sequence>
<dbReference type="EMBL" id="JAIQCJ010002141">
    <property type="protein sequence ID" value="KAJ8781711.1"/>
    <property type="molecule type" value="Genomic_DNA"/>
</dbReference>
<accession>A0AB34GQA0</accession>
<dbReference type="AlphaFoldDB" id="A0AB34GQA0"/>
<keyword evidence="3" id="KW-1185">Reference proteome</keyword>
<feature type="region of interest" description="Disordered" evidence="1">
    <location>
        <begin position="1"/>
        <end position="104"/>
    </location>
</feature>
<reference evidence="2 3" key="1">
    <citation type="submission" date="2022-11" db="EMBL/GenBank/DDBJ databases">
        <title>Whole genome sequence of Eschrichtius robustus ER-17-0199.</title>
        <authorList>
            <person name="Bruniche-Olsen A."/>
            <person name="Black A.N."/>
            <person name="Fields C.J."/>
            <person name="Walden K."/>
            <person name="Dewoody J.A."/>
        </authorList>
    </citation>
    <scope>NUCLEOTIDE SEQUENCE [LARGE SCALE GENOMIC DNA]</scope>
    <source>
        <strain evidence="2">ER-17-0199</strain>
        <tissue evidence="2">Blubber</tissue>
    </source>
</reference>
<protein>
    <submittedName>
        <fullName evidence="2">Uncharacterized protein</fullName>
    </submittedName>
</protein>
<evidence type="ECO:0000313" key="2">
    <source>
        <dbReference type="EMBL" id="KAJ8781711.1"/>
    </source>
</evidence>